<dbReference type="Gene3D" id="1.10.1470.10">
    <property type="entry name" value="YjbJ"/>
    <property type="match status" value="1"/>
</dbReference>
<evidence type="ECO:0000313" key="5">
    <source>
        <dbReference type="Proteomes" id="UP000181909"/>
    </source>
</evidence>
<comment type="similarity">
    <text evidence="1">Belongs to the UPF0337 (CsbD) family.</text>
</comment>
<dbReference type="RefSeq" id="WP_072486060.1">
    <property type="nucleotide sequence ID" value="NZ_CP108276.1"/>
</dbReference>
<dbReference type="Pfam" id="PF05532">
    <property type="entry name" value="CsbD"/>
    <property type="match status" value="1"/>
</dbReference>
<evidence type="ECO:0000256" key="1">
    <source>
        <dbReference type="ARBA" id="ARBA00009129"/>
    </source>
</evidence>
<proteinExistence type="inferred from homology"/>
<name>A0A1K2BK85_STRAR</name>
<feature type="compositionally biased region" description="Basic and acidic residues" evidence="2">
    <location>
        <begin position="46"/>
        <end position="57"/>
    </location>
</feature>
<evidence type="ECO:0000256" key="2">
    <source>
        <dbReference type="SAM" id="MobiDB-lite"/>
    </source>
</evidence>
<feature type="domain" description="CsbD-like" evidence="3">
    <location>
        <begin position="9"/>
        <end position="57"/>
    </location>
</feature>
<dbReference type="OrthoDB" id="4290034at2"/>
<dbReference type="STRING" id="1893.SAMN02787144_10095"/>
<dbReference type="SUPFAM" id="SSF69047">
    <property type="entry name" value="Hypothetical protein YjbJ"/>
    <property type="match status" value="1"/>
</dbReference>
<evidence type="ECO:0000259" key="3">
    <source>
        <dbReference type="Pfam" id="PF05532"/>
    </source>
</evidence>
<accession>A0A1K2BK85</accession>
<feature type="region of interest" description="Disordered" evidence="2">
    <location>
        <begin position="32"/>
        <end position="57"/>
    </location>
</feature>
<gene>
    <name evidence="4" type="ORF">SAMN02787144_10095</name>
</gene>
<dbReference type="EMBL" id="FPJO01000009">
    <property type="protein sequence ID" value="SFX99191.1"/>
    <property type="molecule type" value="Genomic_DNA"/>
</dbReference>
<dbReference type="InterPro" id="IPR036629">
    <property type="entry name" value="YjbJ_sf"/>
</dbReference>
<dbReference type="AlphaFoldDB" id="A0A1K2BK85"/>
<organism evidence="4 5">
    <name type="scientific">Streptomyces atratus</name>
    <dbReference type="NCBI Taxonomy" id="1893"/>
    <lineage>
        <taxon>Bacteria</taxon>
        <taxon>Bacillati</taxon>
        <taxon>Actinomycetota</taxon>
        <taxon>Actinomycetes</taxon>
        <taxon>Kitasatosporales</taxon>
        <taxon>Streptomycetaceae</taxon>
        <taxon>Streptomyces</taxon>
    </lineage>
</organism>
<dbReference type="Proteomes" id="UP000181909">
    <property type="component" value="Unassembled WGS sequence"/>
</dbReference>
<reference evidence="4 5" key="1">
    <citation type="submission" date="2016-11" db="EMBL/GenBank/DDBJ databases">
        <authorList>
            <person name="Jaros S."/>
            <person name="Januszkiewicz K."/>
            <person name="Wedrychowicz H."/>
        </authorList>
    </citation>
    <scope>NUCLEOTIDE SEQUENCE [LARGE SCALE GENOMIC DNA]</scope>
    <source>
        <strain evidence="4 5">OK807</strain>
    </source>
</reference>
<evidence type="ECO:0000313" key="4">
    <source>
        <dbReference type="EMBL" id="SFX99191.1"/>
    </source>
</evidence>
<dbReference type="InterPro" id="IPR008462">
    <property type="entry name" value="CsbD"/>
</dbReference>
<protein>
    <submittedName>
        <fullName evidence="4">CsbD-like</fullName>
    </submittedName>
</protein>
<sequence>MGIGKKSKNIGEIAEGKTKETVGRAVGNERLEGKGRAQKMKGKVKQAVEKGKDTFRH</sequence>